<name>A0A2P8D2S1_9BACT</name>
<dbReference type="Gene3D" id="3.40.50.720">
    <property type="entry name" value="NAD(P)-binding Rossmann-like Domain"/>
    <property type="match status" value="1"/>
</dbReference>
<evidence type="ECO:0000256" key="3">
    <source>
        <dbReference type="RuleBase" id="RU000363"/>
    </source>
</evidence>
<dbReference type="InterPro" id="IPR036291">
    <property type="entry name" value="NAD(P)-bd_dom_sf"/>
</dbReference>
<evidence type="ECO:0000256" key="1">
    <source>
        <dbReference type="ARBA" id="ARBA00006484"/>
    </source>
</evidence>
<dbReference type="InterPro" id="IPR002347">
    <property type="entry name" value="SDR_fam"/>
</dbReference>
<dbReference type="Proteomes" id="UP000240572">
    <property type="component" value="Unassembled WGS sequence"/>
</dbReference>
<comment type="similarity">
    <text evidence="1 3">Belongs to the short-chain dehydrogenases/reductases (SDR) family.</text>
</comment>
<dbReference type="PROSITE" id="PS00061">
    <property type="entry name" value="ADH_SHORT"/>
    <property type="match status" value="1"/>
</dbReference>
<evidence type="ECO:0000256" key="2">
    <source>
        <dbReference type="ARBA" id="ARBA00023002"/>
    </source>
</evidence>
<dbReference type="AlphaFoldDB" id="A0A2P8D2S1"/>
<dbReference type="PRINTS" id="PR00080">
    <property type="entry name" value="SDRFAMILY"/>
</dbReference>
<dbReference type="InterPro" id="IPR020904">
    <property type="entry name" value="Sc_DH/Rdtase_CS"/>
</dbReference>
<evidence type="ECO:0000313" key="4">
    <source>
        <dbReference type="EMBL" id="PSK91528.1"/>
    </source>
</evidence>
<accession>A0A2P8D2S1</accession>
<gene>
    <name evidence="4" type="ORF">B0I18_105111</name>
</gene>
<protein>
    <submittedName>
        <fullName evidence="4">NADP-dependent 3-hydroxy acid dehydrogenase YdfG</fullName>
    </submittedName>
</protein>
<comment type="caution">
    <text evidence="4">The sequence shown here is derived from an EMBL/GenBank/DDBJ whole genome shotgun (WGS) entry which is preliminary data.</text>
</comment>
<organism evidence="4 5">
    <name type="scientific">Taibaiella chishuiensis</name>
    <dbReference type="NCBI Taxonomy" id="1434707"/>
    <lineage>
        <taxon>Bacteria</taxon>
        <taxon>Pseudomonadati</taxon>
        <taxon>Bacteroidota</taxon>
        <taxon>Chitinophagia</taxon>
        <taxon>Chitinophagales</taxon>
        <taxon>Chitinophagaceae</taxon>
        <taxon>Taibaiella</taxon>
    </lineage>
</organism>
<sequence>MITGASSGIGKAASLYFAAQGWNVIATMRSPEKETTLAGQDNILVTALDVTDPAAAEAAIKAGIGRFGRIDVLVNNAGYGQQGLFEAITPGKIQAQFDTNVFGLMHVTRAILPHFRAHKSGTVVNVSSGAGRVTTPLLSVYSASKFAVEGFSESLAFELASQQIQVKIVEPGYIATPFYDRAGGEFAADASLEDYQAFSESMTTFFQSFAGGDNLFSAADVAQVIYTAATDGTQQLRYVAGPDIEPMLQLRNGGKADQEYVDYTRKLFMPGAFDHKA</sequence>
<dbReference type="GO" id="GO:0016491">
    <property type="term" value="F:oxidoreductase activity"/>
    <property type="evidence" value="ECO:0007669"/>
    <property type="project" value="UniProtKB-KW"/>
</dbReference>
<dbReference type="SUPFAM" id="SSF51735">
    <property type="entry name" value="NAD(P)-binding Rossmann-fold domains"/>
    <property type="match status" value="1"/>
</dbReference>
<dbReference type="PRINTS" id="PR00081">
    <property type="entry name" value="GDHRDH"/>
</dbReference>
<reference evidence="4 5" key="1">
    <citation type="submission" date="2018-03" db="EMBL/GenBank/DDBJ databases">
        <title>Genomic Encyclopedia of Type Strains, Phase III (KMG-III): the genomes of soil and plant-associated and newly described type strains.</title>
        <authorList>
            <person name="Whitman W."/>
        </authorList>
    </citation>
    <scope>NUCLEOTIDE SEQUENCE [LARGE SCALE GENOMIC DNA]</scope>
    <source>
        <strain evidence="4 5">CGMCC 1.12700</strain>
    </source>
</reference>
<keyword evidence="5" id="KW-1185">Reference proteome</keyword>
<dbReference type="InterPro" id="IPR051911">
    <property type="entry name" value="SDR_oxidoreductase"/>
</dbReference>
<dbReference type="EMBL" id="PYGD01000005">
    <property type="protein sequence ID" value="PSK91528.1"/>
    <property type="molecule type" value="Genomic_DNA"/>
</dbReference>
<dbReference type="CDD" id="cd05374">
    <property type="entry name" value="17beta-HSD-like_SDR_c"/>
    <property type="match status" value="1"/>
</dbReference>
<dbReference type="PANTHER" id="PTHR43976">
    <property type="entry name" value="SHORT CHAIN DEHYDROGENASE"/>
    <property type="match status" value="1"/>
</dbReference>
<dbReference type="Pfam" id="PF00106">
    <property type="entry name" value="adh_short"/>
    <property type="match status" value="1"/>
</dbReference>
<proteinExistence type="inferred from homology"/>
<dbReference type="PANTHER" id="PTHR43976:SF16">
    <property type="entry name" value="SHORT-CHAIN DEHYDROGENASE_REDUCTASE FAMILY PROTEIN"/>
    <property type="match status" value="1"/>
</dbReference>
<keyword evidence="2" id="KW-0560">Oxidoreductase</keyword>
<evidence type="ECO:0000313" key="5">
    <source>
        <dbReference type="Proteomes" id="UP000240572"/>
    </source>
</evidence>